<dbReference type="GO" id="GO:0071051">
    <property type="term" value="P:poly(A)-dependent snoRNA 3'-end processing"/>
    <property type="evidence" value="ECO:0007669"/>
    <property type="project" value="TreeGrafter"/>
</dbReference>
<dbReference type="InterPro" id="IPR012588">
    <property type="entry name" value="Exosome-assoc_fac_Rrp6_N"/>
</dbReference>
<dbReference type="PANTHER" id="PTHR12124">
    <property type="entry name" value="POLYMYOSITIS/SCLERODERMA AUTOANTIGEN-RELATED"/>
    <property type="match status" value="1"/>
</dbReference>
<dbReference type="GO" id="GO:0071037">
    <property type="term" value="P:nuclear polyadenylation-dependent snRNA catabolic process"/>
    <property type="evidence" value="ECO:0007669"/>
    <property type="project" value="TreeGrafter"/>
</dbReference>
<dbReference type="AlphaFoldDB" id="A0A6J2JSB8"/>
<dbReference type="Pfam" id="PF00570">
    <property type="entry name" value="HRDC"/>
    <property type="match status" value="1"/>
</dbReference>
<keyword evidence="2" id="KW-0698">rRNA processing</keyword>
<feature type="region of interest" description="Disordered" evidence="10">
    <location>
        <begin position="701"/>
        <end position="732"/>
    </location>
</feature>
<comment type="subcellular location">
    <subcellularLocation>
        <location evidence="1">Nucleus</location>
    </subcellularLocation>
</comment>
<dbReference type="Proteomes" id="UP000504629">
    <property type="component" value="Unplaced"/>
</dbReference>
<dbReference type="InterPro" id="IPR002121">
    <property type="entry name" value="HRDC_dom"/>
</dbReference>
<dbReference type="InterPro" id="IPR044876">
    <property type="entry name" value="HRDC_dom_sf"/>
</dbReference>
<dbReference type="GO" id="GO:0071035">
    <property type="term" value="P:nuclear polyadenylation-dependent rRNA catabolic process"/>
    <property type="evidence" value="ECO:0007669"/>
    <property type="project" value="TreeGrafter"/>
</dbReference>
<dbReference type="RefSeq" id="XP_028032178.1">
    <property type="nucleotide sequence ID" value="XM_028176377.1"/>
</dbReference>
<evidence type="ECO:0000313" key="12">
    <source>
        <dbReference type="Proteomes" id="UP000504629"/>
    </source>
</evidence>
<evidence type="ECO:0000256" key="9">
    <source>
        <dbReference type="ARBA" id="ARBA00070365"/>
    </source>
</evidence>
<dbReference type="InterPro" id="IPR002562">
    <property type="entry name" value="3'-5'_exonuclease_dom"/>
</dbReference>
<dbReference type="GeneID" id="114244530"/>
<proteinExistence type="inferred from homology"/>
<protein>
    <recommendedName>
        <fullName evidence="9">Exosome complex component 10 homolog</fullName>
    </recommendedName>
</protein>
<name>A0A6J2JSB8_BOMMA</name>
<dbReference type="GO" id="GO:0071044">
    <property type="term" value="P:histone mRNA catabolic process"/>
    <property type="evidence" value="ECO:0007669"/>
    <property type="project" value="TreeGrafter"/>
</dbReference>
<dbReference type="GO" id="GO:0000175">
    <property type="term" value="F:3'-5'-RNA exonuclease activity"/>
    <property type="evidence" value="ECO:0007669"/>
    <property type="project" value="InterPro"/>
</dbReference>
<dbReference type="Gene3D" id="3.30.420.10">
    <property type="entry name" value="Ribonuclease H-like superfamily/Ribonuclease H"/>
    <property type="match status" value="1"/>
</dbReference>
<dbReference type="GO" id="GO:0000467">
    <property type="term" value="P:exonucleolytic trimming to generate mature 3'-end of 5.8S rRNA from tricistronic rRNA transcript (SSU-rRNA, 5.8S rRNA, LSU-rRNA)"/>
    <property type="evidence" value="ECO:0007669"/>
    <property type="project" value="InterPro"/>
</dbReference>
<comment type="similarity">
    <text evidence="8">Belongs to the exosome component 10/RRP6 family.</text>
</comment>
<dbReference type="OrthoDB" id="2250022at2759"/>
<evidence type="ECO:0000256" key="10">
    <source>
        <dbReference type="SAM" id="MobiDB-lite"/>
    </source>
</evidence>
<evidence type="ECO:0000256" key="6">
    <source>
        <dbReference type="ARBA" id="ARBA00022839"/>
    </source>
</evidence>
<evidence type="ECO:0000256" key="1">
    <source>
        <dbReference type="ARBA" id="ARBA00004123"/>
    </source>
</evidence>
<dbReference type="GO" id="GO:0000176">
    <property type="term" value="C:nuclear exosome (RNase complex)"/>
    <property type="evidence" value="ECO:0007669"/>
    <property type="project" value="InterPro"/>
</dbReference>
<dbReference type="InterPro" id="IPR036397">
    <property type="entry name" value="RNaseH_sf"/>
</dbReference>
<dbReference type="GO" id="GO:0071040">
    <property type="term" value="P:nuclear polyadenylation-dependent antisense transcript catabolic process"/>
    <property type="evidence" value="ECO:0007669"/>
    <property type="project" value="TreeGrafter"/>
</dbReference>
<dbReference type="Gene3D" id="1.10.150.80">
    <property type="entry name" value="HRDC domain"/>
    <property type="match status" value="1"/>
</dbReference>
<dbReference type="InterPro" id="IPR049559">
    <property type="entry name" value="Rrp6p-like_exo"/>
</dbReference>
<evidence type="ECO:0000256" key="5">
    <source>
        <dbReference type="ARBA" id="ARBA00022835"/>
    </source>
</evidence>
<dbReference type="Pfam" id="PF01612">
    <property type="entry name" value="DNA_pol_A_exo1"/>
    <property type="match status" value="1"/>
</dbReference>
<evidence type="ECO:0000256" key="7">
    <source>
        <dbReference type="ARBA" id="ARBA00023242"/>
    </source>
</evidence>
<dbReference type="CDD" id="cd06147">
    <property type="entry name" value="Rrp6p_like_exo"/>
    <property type="match status" value="1"/>
</dbReference>
<dbReference type="SUPFAM" id="SSF47819">
    <property type="entry name" value="HRDC-like"/>
    <property type="match status" value="1"/>
</dbReference>
<dbReference type="GO" id="GO:0003727">
    <property type="term" value="F:single-stranded RNA binding"/>
    <property type="evidence" value="ECO:0007669"/>
    <property type="project" value="TreeGrafter"/>
</dbReference>
<dbReference type="SUPFAM" id="SSF53098">
    <property type="entry name" value="Ribonuclease H-like"/>
    <property type="match status" value="1"/>
</dbReference>
<gene>
    <name evidence="13" type="primary">LOC114244530</name>
</gene>
<evidence type="ECO:0000256" key="3">
    <source>
        <dbReference type="ARBA" id="ARBA00022722"/>
    </source>
</evidence>
<dbReference type="PANTHER" id="PTHR12124:SF47">
    <property type="entry name" value="EXOSOME COMPONENT 10"/>
    <property type="match status" value="1"/>
</dbReference>
<keyword evidence="6" id="KW-0269">Exonuclease</keyword>
<keyword evidence="4" id="KW-0378">Hydrolase</keyword>
<dbReference type="GO" id="GO:0071036">
    <property type="term" value="P:nuclear polyadenylation-dependent snoRNA catabolic process"/>
    <property type="evidence" value="ECO:0007669"/>
    <property type="project" value="TreeGrafter"/>
</dbReference>
<reference evidence="13" key="1">
    <citation type="submission" date="2025-08" db="UniProtKB">
        <authorList>
            <consortium name="RefSeq"/>
        </authorList>
    </citation>
    <scope>IDENTIFICATION</scope>
    <source>
        <tissue evidence="13">Silk gland</tissue>
    </source>
</reference>
<evidence type="ECO:0000256" key="4">
    <source>
        <dbReference type="ARBA" id="ARBA00022801"/>
    </source>
</evidence>
<dbReference type="GO" id="GO:0071039">
    <property type="term" value="P:nuclear polyadenylation-dependent CUT catabolic process"/>
    <property type="evidence" value="ECO:0007669"/>
    <property type="project" value="TreeGrafter"/>
</dbReference>
<dbReference type="SMART" id="SM00341">
    <property type="entry name" value="HRDC"/>
    <property type="match status" value="1"/>
</dbReference>
<dbReference type="InterPro" id="IPR012337">
    <property type="entry name" value="RNaseH-like_sf"/>
</dbReference>
<dbReference type="Pfam" id="PF08066">
    <property type="entry name" value="PMC2NT"/>
    <property type="match status" value="1"/>
</dbReference>
<dbReference type="GO" id="GO:0000166">
    <property type="term" value="F:nucleotide binding"/>
    <property type="evidence" value="ECO:0007669"/>
    <property type="project" value="InterPro"/>
</dbReference>
<dbReference type="InterPro" id="IPR010997">
    <property type="entry name" value="HRDC-like_sf"/>
</dbReference>
<evidence type="ECO:0000313" key="13">
    <source>
        <dbReference type="RefSeq" id="XP_028032178.1"/>
    </source>
</evidence>
<keyword evidence="5" id="KW-0271">Exosome</keyword>
<evidence type="ECO:0000259" key="11">
    <source>
        <dbReference type="PROSITE" id="PS50967"/>
    </source>
</evidence>
<sequence>MNSALNPDAPEFYPHLAAVTQKKLSNQDELASNNLEIQLELPFDHINAEEGYRSVNKTIKSSNQLPMSSSYDLFKTYPEFNEISNQISQNVAQQSNELIGTEQPAVKLKCEDFTSNIEKLADVNDSLLDRINISIDTVSGENLPSEAFASGLNDNPSHNSSPWNKPVISEKKMGSTIFIGAKNIPRPQLTFKDTIDNSENLWVPKISDKPNNIKPLALNILYTEKGEAVGYEHPYQMELDMYNPPSQFIDPDPEPPMFPPPLEETKFTYIDIESKLDELVEHLMAVEQIAVDVEHHSYRTYQGITCLIQISTDEGGDFIIDALAVREHIHKLNVVFTDPKKLKVFHGADSDVLWLQRDFGVYLVGLFDTYHAAKSLGLPALSLKFLLMKYCGVDTDKTYRLADWRIRPLPDVLIKYARMDTHYLLYVWRVMKNQIIEKNAGQTNMLLSVFEDSRQTCASTYNKEVIHDESHIPLYIRSKKNFDNQQMAALKMLYKWRDSQARQLDESTTYLLPNHMLLSLSENLPRELQGVNACCDPMPPFVKQNVITIHRMILSCRELPKDAQIFHIPSGIRNMMNAGIEQIHYEMHDLDHEAEYREEQKSNVEQVNYCLTVTTKITSKFNPEVEAFIPASMMFPEGTIVSALNADAEMFVPPYSRYVNYRTLAQEEIAKDIKEMEAKVAAISQGNELIEEEVLQKLQKAQSHIEHDKTSVAPQAAAANDTEPDTKTAQRKRKIVTENAEEQNVGRAHKNEHVPKKIDVAKKEVTAGYQYQNATYDKFYNVTNNTKQIKGKKSKKQNVND</sequence>
<evidence type="ECO:0000256" key="2">
    <source>
        <dbReference type="ARBA" id="ARBA00022552"/>
    </source>
</evidence>
<dbReference type="KEGG" id="bman:114244530"/>
<evidence type="ECO:0000256" key="8">
    <source>
        <dbReference type="ARBA" id="ARBA00043957"/>
    </source>
</evidence>
<accession>A0A6J2JSB8</accession>
<organism evidence="12 13">
    <name type="scientific">Bombyx mandarina</name>
    <name type="common">Wild silk moth</name>
    <name type="synonym">Wild silkworm</name>
    <dbReference type="NCBI Taxonomy" id="7092"/>
    <lineage>
        <taxon>Eukaryota</taxon>
        <taxon>Metazoa</taxon>
        <taxon>Ecdysozoa</taxon>
        <taxon>Arthropoda</taxon>
        <taxon>Hexapoda</taxon>
        <taxon>Insecta</taxon>
        <taxon>Pterygota</taxon>
        <taxon>Neoptera</taxon>
        <taxon>Endopterygota</taxon>
        <taxon>Lepidoptera</taxon>
        <taxon>Glossata</taxon>
        <taxon>Ditrysia</taxon>
        <taxon>Bombycoidea</taxon>
        <taxon>Bombycidae</taxon>
        <taxon>Bombycinae</taxon>
        <taxon>Bombyx</taxon>
    </lineage>
</organism>
<dbReference type="FunFam" id="3.30.420.10:FF:000059">
    <property type="entry name" value="Exosome complex exonuclease Rrp6"/>
    <property type="match status" value="1"/>
</dbReference>
<dbReference type="FunFam" id="1.10.150.80:FF:000001">
    <property type="entry name" value="Putative exosome component 10"/>
    <property type="match status" value="1"/>
</dbReference>
<dbReference type="GO" id="GO:0071038">
    <property type="term" value="P:TRAMP-dependent tRNA surveillance pathway"/>
    <property type="evidence" value="ECO:0007669"/>
    <property type="project" value="TreeGrafter"/>
</dbReference>
<keyword evidence="12" id="KW-1185">Reference proteome</keyword>
<dbReference type="SMART" id="SM00474">
    <property type="entry name" value="35EXOc"/>
    <property type="match status" value="1"/>
</dbReference>
<keyword evidence="7" id="KW-0539">Nucleus</keyword>
<keyword evidence="3" id="KW-0540">Nuclease</keyword>
<dbReference type="InterPro" id="IPR045092">
    <property type="entry name" value="Rrp6-like"/>
</dbReference>
<dbReference type="GO" id="GO:0005730">
    <property type="term" value="C:nucleolus"/>
    <property type="evidence" value="ECO:0007669"/>
    <property type="project" value="TreeGrafter"/>
</dbReference>
<dbReference type="CTD" id="41798"/>
<dbReference type="PROSITE" id="PS50967">
    <property type="entry name" value="HRDC"/>
    <property type="match status" value="1"/>
</dbReference>
<feature type="domain" description="HRDC" evidence="11">
    <location>
        <begin position="483"/>
        <end position="563"/>
    </location>
</feature>